<dbReference type="Gene3D" id="1.20.58.120">
    <property type="entry name" value="BAG domain"/>
    <property type="match status" value="1"/>
</dbReference>
<name>A0A8H2WFT4_9AGAM</name>
<dbReference type="GO" id="GO:0051087">
    <property type="term" value="F:protein-folding chaperone binding"/>
    <property type="evidence" value="ECO:0007669"/>
    <property type="project" value="InterPro"/>
</dbReference>
<sequence>MVSTPSNSTEGSPTMSTYHYEFAPEYAHPATEPAQVSGYPYIPHNATTHEREACNIRIRALLARNANYLQPIQPGTPKSEACRASPETKASGANTPTGKLATPEPFTDTYSSGEEESDSNGPHTPYNCYQSPWKGALDGEPELKPTDHPYLQGKKIYFGSYKYFPPVPPPIPQQERTEELLSDNFTTAASSAARKELCQAVYEFHTLVLGFKFPSNLEFTTPRAGELPKLAHTPASKPLLEHNHKLEKLLERLDAIESRGDKEIQRMRKQAVERMLSELDGLKRMESMALYNFNYERGINA</sequence>
<comment type="caution">
    <text evidence="3">The sequence shown here is derived from an EMBL/GenBank/DDBJ whole genome shotgun (WGS) entry which is preliminary data.</text>
</comment>
<dbReference type="InterPro" id="IPR036533">
    <property type="entry name" value="BAG_dom_sf"/>
</dbReference>
<feature type="region of interest" description="Disordered" evidence="2">
    <location>
        <begin position="71"/>
        <end position="127"/>
    </location>
</feature>
<keyword evidence="1" id="KW-0175">Coiled coil</keyword>
<dbReference type="AlphaFoldDB" id="A0A8H2WFT4"/>
<gene>
    <name evidence="3" type="ORF">RDB_LOCUS22675</name>
</gene>
<evidence type="ECO:0000313" key="4">
    <source>
        <dbReference type="Proteomes" id="UP000663846"/>
    </source>
</evidence>
<protein>
    <recommendedName>
        <fullName evidence="5">BAG domain-containing protein</fullName>
    </recommendedName>
</protein>
<evidence type="ECO:0000313" key="3">
    <source>
        <dbReference type="EMBL" id="CAE6366320.1"/>
    </source>
</evidence>
<organism evidence="3 4">
    <name type="scientific">Rhizoctonia solani</name>
    <dbReference type="NCBI Taxonomy" id="456999"/>
    <lineage>
        <taxon>Eukaryota</taxon>
        <taxon>Fungi</taxon>
        <taxon>Dikarya</taxon>
        <taxon>Basidiomycota</taxon>
        <taxon>Agaricomycotina</taxon>
        <taxon>Agaricomycetes</taxon>
        <taxon>Cantharellales</taxon>
        <taxon>Ceratobasidiaceae</taxon>
        <taxon>Rhizoctonia</taxon>
    </lineage>
</organism>
<accession>A0A8H2WFT4</accession>
<evidence type="ECO:0000256" key="1">
    <source>
        <dbReference type="SAM" id="Coils"/>
    </source>
</evidence>
<evidence type="ECO:0000256" key="2">
    <source>
        <dbReference type="SAM" id="MobiDB-lite"/>
    </source>
</evidence>
<dbReference type="SUPFAM" id="SSF63491">
    <property type="entry name" value="BAG domain"/>
    <property type="match status" value="1"/>
</dbReference>
<proteinExistence type="predicted"/>
<reference evidence="3" key="1">
    <citation type="submission" date="2021-01" db="EMBL/GenBank/DDBJ databases">
        <authorList>
            <person name="Kaushik A."/>
        </authorList>
    </citation>
    <scope>NUCLEOTIDE SEQUENCE</scope>
    <source>
        <strain evidence="3">AG1-1C</strain>
    </source>
</reference>
<evidence type="ECO:0008006" key="5">
    <source>
        <dbReference type="Google" id="ProtNLM"/>
    </source>
</evidence>
<feature type="coiled-coil region" evidence="1">
    <location>
        <begin position="239"/>
        <end position="266"/>
    </location>
</feature>
<dbReference type="Proteomes" id="UP000663846">
    <property type="component" value="Unassembled WGS sequence"/>
</dbReference>
<dbReference type="EMBL" id="CAJMWS010000111">
    <property type="protein sequence ID" value="CAE6366320.1"/>
    <property type="molecule type" value="Genomic_DNA"/>
</dbReference>